<dbReference type="Gene3D" id="3.30.40.10">
    <property type="entry name" value="Zinc/RING finger domain, C3HC4 (zinc finger)"/>
    <property type="match status" value="1"/>
</dbReference>
<evidence type="ECO:0000256" key="5">
    <source>
        <dbReference type="ARBA" id="ARBA00022771"/>
    </source>
</evidence>
<evidence type="ECO:0000256" key="8">
    <source>
        <dbReference type="PROSITE-ProRule" id="PRU00175"/>
    </source>
</evidence>
<dbReference type="SMART" id="SM00184">
    <property type="entry name" value="RING"/>
    <property type="match status" value="1"/>
</dbReference>
<feature type="compositionally biased region" description="Polar residues" evidence="9">
    <location>
        <begin position="1"/>
        <end position="15"/>
    </location>
</feature>
<keyword evidence="12" id="KW-1185">Reference proteome</keyword>
<protein>
    <recommendedName>
        <fullName evidence="2">RING-type E3 ubiquitin transferase</fullName>
        <ecNumber evidence="2">2.3.2.27</ecNumber>
    </recommendedName>
</protein>
<proteinExistence type="predicted"/>
<keyword evidence="3" id="KW-0808">Transferase</keyword>
<accession>A0A6A6WUY8</accession>
<dbReference type="PANTHER" id="PTHR45798:SF97">
    <property type="entry name" value="ALCOHOL-SENSITIVE RING FINGER PROTEIN 1"/>
    <property type="match status" value="1"/>
</dbReference>
<dbReference type="GO" id="GO:0061630">
    <property type="term" value="F:ubiquitin protein ligase activity"/>
    <property type="evidence" value="ECO:0007669"/>
    <property type="project" value="UniProtKB-EC"/>
</dbReference>
<dbReference type="InterPro" id="IPR001841">
    <property type="entry name" value="Znf_RING"/>
</dbReference>
<evidence type="ECO:0000256" key="1">
    <source>
        <dbReference type="ARBA" id="ARBA00000900"/>
    </source>
</evidence>
<comment type="catalytic activity">
    <reaction evidence="1">
        <text>S-ubiquitinyl-[E2 ubiquitin-conjugating enzyme]-L-cysteine + [acceptor protein]-L-lysine = [E2 ubiquitin-conjugating enzyme]-L-cysteine + N(6)-ubiquitinyl-[acceptor protein]-L-lysine.</text>
        <dbReference type="EC" id="2.3.2.27"/>
    </reaction>
</comment>
<evidence type="ECO:0000256" key="2">
    <source>
        <dbReference type="ARBA" id="ARBA00012483"/>
    </source>
</evidence>
<feature type="region of interest" description="Disordered" evidence="9">
    <location>
        <begin position="156"/>
        <end position="192"/>
    </location>
</feature>
<dbReference type="Proteomes" id="UP000799757">
    <property type="component" value="Unassembled WGS sequence"/>
</dbReference>
<organism evidence="11 12">
    <name type="scientific">Melanomma pulvis-pyrius CBS 109.77</name>
    <dbReference type="NCBI Taxonomy" id="1314802"/>
    <lineage>
        <taxon>Eukaryota</taxon>
        <taxon>Fungi</taxon>
        <taxon>Dikarya</taxon>
        <taxon>Ascomycota</taxon>
        <taxon>Pezizomycotina</taxon>
        <taxon>Dothideomycetes</taxon>
        <taxon>Pleosporomycetidae</taxon>
        <taxon>Pleosporales</taxon>
        <taxon>Melanommataceae</taxon>
        <taxon>Melanomma</taxon>
    </lineage>
</organism>
<keyword evidence="4" id="KW-0479">Metal-binding</keyword>
<evidence type="ECO:0000259" key="10">
    <source>
        <dbReference type="PROSITE" id="PS50089"/>
    </source>
</evidence>
<evidence type="ECO:0000256" key="7">
    <source>
        <dbReference type="ARBA" id="ARBA00022833"/>
    </source>
</evidence>
<evidence type="ECO:0000256" key="9">
    <source>
        <dbReference type="SAM" id="MobiDB-lite"/>
    </source>
</evidence>
<evidence type="ECO:0000313" key="12">
    <source>
        <dbReference type="Proteomes" id="UP000799757"/>
    </source>
</evidence>
<dbReference type="PROSITE" id="PS50089">
    <property type="entry name" value="ZF_RING_2"/>
    <property type="match status" value="1"/>
</dbReference>
<feature type="region of interest" description="Disordered" evidence="9">
    <location>
        <begin position="367"/>
        <end position="454"/>
    </location>
</feature>
<feature type="compositionally biased region" description="Gly residues" evidence="9">
    <location>
        <begin position="379"/>
        <end position="389"/>
    </location>
</feature>
<feature type="region of interest" description="Disordered" evidence="9">
    <location>
        <begin position="38"/>
        <end position="104"/>
    </location>
</feature>
<gene>
    <name evidence="11" type="ORF">K505DRAFT_119301</name>
</gene>
<dbReference type="PANTHER" id="PTHR45798">
    <property type="entry name" value="RING-H2 FINGER PROTEIN ATL61-RELATED-RELATED"/>
    <property type="match status" value="1"/>
</dbReference>
<dbReference type="AlphaFoldDB" id="A0A6A6WUY8"/>
<feature type="compositionally biased region" description="Low complexity" evidence="9">
    <location>
        <begin position="156"/>
        <end position="168"/>
    </location>
</feature>
<evidence type="ECO:0000256" key="4">
    <source>
        <dbReference type="ARBA" id="ARBA00022723"/>
    </source>
</evidence>
<sequence>MDRPSGQSQPAQTPTPGHRDMMFCHECHDEWYRDEGGLTCPECGSDFTEIIENDNDPRDPDHDDDEENDPIPSLRAAPPLHPLHDHHPWQNNDDPEEGDISGMQWRQLGPGRFAVSMHRTVSPATGGGAEATSAIGSFATLLNTVIAGGGLAQQAQQAQQTQQTHQGNQEGGRGTPGASAGSGTLPGGHRFTYSSTARLVPRDTDRPGNLQPQDELNNVLVGIMAAFGDPHIHDQGLDHGADDHIHGMPFNPFMNLIAQMIPGHGQAGDFVYSQEALDRIVSRLMEQTSTSTAPGPAPQSEIDALPRKPVTVDMLGSEGRAECSICMDEVNIGEQVTELPCHHWFHHQCVAAWLAEHDTCPHCRKGISKSSSNENGNGQASGGGGGSGGDPNRPMPGAFASGEGTFADPFVVHESSSQNGQGRTDGSSRPGSADETGSGGFGERLRRGLFGPPR</sequence>
<dbReference type="InterPro" id="IPR052788">
    <property type="entry name" value="RING-type_E3_ligase_ATL"/>
</dbReference>
<dbReference type="EMBL" id="MU002266">
    <property type="protein sequence ID" value="KAF2787912.1"/>
    <property type="molecule type" value="Genomic_DNA"/>
</dbReference>
<feature type="compositionally biased region" description="Polar residues" evidence="9">
    <location>
        <begin position="414"/>
        <end position="430"/>
    </location>
</feature>
<dbReference type="Pfam" id="PF13639">
    <property type="entry name" value="zf-RING_2"/>
    <property type="match status" value="1"/>
</dbReference>
<reference evidence="11" key="1">
    <citation type="journal article" date="2020" name="Stud. Mycol.">
        <title>101 Dothideomycetes genomes: a test case for predicting lifestyles and emergence of pathogens.</title>
        <authorList>
            <person name="Haridas S."/>
            <person name="Albert R."/>
            <person name="Binder M."/>
            <person name="Bloem J."/>
            <person name="Labutti K."/>
            <person name="Salamov A."/>
            <person name="Andreopoulos B."/>
            <person name="Baker S."/>
            <person name="Barry K."/>
            <person name="Bills G."/>
            <person name="Bluhm B."/>
            <person name="Cannon C."/>
            <person name="Castanera R."/>
            <person name="Culley D."/>
            <person name="Daum C."/>
            <person name="Ezra D."/>
            <person name="Gonzalez J."/>
            <person name="Henrissat B."/>
            <person name="Kuo A."/>
            <person name="Liang C."/>
            <person name="Lipzen A."/>
            <person name="Lutzoni F."/>
            <person name="Magnuson J."/>
            <person name="Mondo S."/>
            <person name="Nolan M."/>
            <person name="Ohm R."/>
            <person name="Pangilinan J."/>
            <person name="Park H.-J."/>
            <person name="Ramirez L."/>
            <person name="Alfaro M."/>
            <person name="Sun H."/>
            <person name="Tritt A."/>
            <person name="Yoshinaga Y."/>
            <person name="Zwiers L.-H."/>
            <person name="Turgeon B."/>
            <person name="Goodwin S."/>
            <person name="Spatafora J."/>
            <person name="Crous P."/>
            <person name="Grigoriev I."/>
        </authorList>
    </citation>
    <scope>NUCLEOTIDE SEQUENCE</scope>
    <source>
        <strain evidence="11">CBS 109.77</strain>
    </source>
</reference>
<dbReference type="GO" id="GO:0008270">
    <property type="term" value="F:zinc ion binding"/>
    <property type="evidence" value="ECO:0007669"/>
    <property type="project" value="UniProtKB-KW"/>
</dbReference>
<evidence type="ECO:0000313" key="11">
    <source>
        <dbReference type="EMBL" id="KAF2787912.1"/>
    </source>
</evidence>
<dbReference type="InterPro" id="IPR013083">
    <property type="entry name" value="Znf_RING/FYVE/PHD"/>
</dbReference>
<dbReference type="EC" id="2.3.2.27" evidence="2"/>
<dbReference type="SUPFAM" id="SSF57850">
    <property type="entry name" value="RING/U-box"/>
    <property type="match status" value="1"/>
</dbReference>
<evidence type="ECO:0000256" key="6">
    <source>
        <dbReference type="ARBA" id="ARBA00022786"/>
    </source>
</evidence>
<dbReference type="GO" id="GO:0016567">
    <property type="term" value="P:protein ubiquitination"/>
    <property type="evidence" value="ECO:0007669"/>
    <property type="project" value="UniProtKB-ARBA"/>
</dbReference>
<name>A0A6A6WUY8_9PLEO</name>
<keyword evidence="6" id="KW-0833">Ubl conjugation pathway</keyword>
<dbReference type="FunFam" id="3.30.40.10:FF:000127">
    <property type="entry name" value="E3 ubiquitin-protein ligase RNF181"/>
    <property type="match status" value="1"/>
</dbReference>
<dbReference type="OrthoDB" id="8062037at2759"/>
<keyword evidence="7" id="KW-0862">Zinc</keyword>
<evidence type="ECO:0000256" key="3">
    <source>
        <dbReference type="ARBA" id="ARBA00022679"/>
    </source>
</evidence>
<keyword evidence="5 8" id="KW-0863">Zinc-finger</keyword>
<feature type="region of interest" description="Disordered" evidence="9">
    <location>
        <begin position="1"/>
        <end position="21"/>
    </location>
</feature>
<feature type="domain" description="RING-type" evidence="10">
    <location>
        <begin position="323"/>
        <end position="364"/>
    </location>
</feature>